<evidence type="ECO:0000313" key="4">
    <source>
        <dbReference type="Proteomes" id="UP000320791"/>
    </source>
</evidence>
<keyword evidence="1" id="KW-0812">Transmembrane</keyword>
<accession>A0A5C5UAL3</accession>
<keyword evidence="1" id="KW-0472">Membrane</keyword>
<keyword evidence="4" id="KW-1185">Reference proteome</keyword>
<feature type="transmembrane region" description="Helical" evidence="1">
    <location>
        <begin position="86"/>
        <end position="112"/>
    </location>
</feature>
<protein>
    <recommendedName>
        <fullName evidence="2">Putative zinc-finger domain-containing protein</fullName>
    </recommendedName>
</protein>
<dbReference type="Proteomes" id="UP000320791">
    <property type="component" value="Unassembled WGS sequence"/>
</dbReference>
<dbReference type="Pfam" id="PF13490">
    <property type="entry name" value="zf-HC2"/>
    <property type="match status" value="1"/>
</dbReference>
<feature type="transmembrane region" description="Helical" evidence="1">
    <location>
        <begin position="124"/>
        <end position="147"/>
    </location>
</feature>
<gene>
    <name evidence="3" type="ORF">FRX94_10165</name>
</gene>
<dbReference type="InterPro" id="IPR027383">
    <property type="entry name" value="Znf_put"/>
</dbReference>
<evidence type="ECO:0000259" key="2">
    <source>
        <dbReference type="Pfam" id="PF13490"/>
    </source>
</evidence>
<dbReference type="OrthoDB" id="5197868at2"/>
<feature type="transmembrane region" description="Helical" evidence="1">
    <location>
        <begin position="154"/>
        <end position="172"/>
    </location>
</feature>
<keyword evidence="1" id="KW-1133">Transmembrane helix</keyword>
<evidence type="ECO:0000256" key="1">
    <source>
        <dbReference type="SAM" id="Phobius"/>
    </source>
</evidence>
<dbReference type="AlphaFoldDB" id="A0A5C5UAL3"/>
<proteinExistence type="predicted"/>
<organism evidence="3 4">
    <name type="scientific">Corynebacterium canis</name>
    <dbReference type="NCBI Taxonomy" id="679663"/>
    <lineage>
        <taxon>Bacteria</taxon>
        <taxon>Bacillati</taxon>
        <taxon>Actinomycetota</taxon>
        <taxon>Actinomycetes</taxon>
        <taxon>Mycobacteriales</taxon>
        <taxon>Corynebacteriaceae</taxon>
        <taxon>Corynebacterium</taxon>
    </lineage>
</organism>
<reference evidence="3 4" key="1">
    <citation type="submission" date="2019-08" db="EMBL/GenBank/DDBJ databases">
        <authorList>
            <person name="Lei W."/>
        </authorList>
    </citation>
    <scope>NUCLEOTIDE SEQUENCE [LARGE SCALE GENOMIC DNA]</scope>
    <source>
        <strain evidence="3 4">CCUG 58627</strain>
    </source>
</reference>
<feature type="domain" description="Putative zinc-finger" evidence="2">
    <location>
        <begin position="4"/>
        <end position="38"/>
    </location>
</feature>
<name>A0A5C5UAL3_9CORY</name>
<sequence length="223" mass="23706">MIECSQVQAALSARCDGERTGMPDDVIDAHVSGCPECQAFADNIERFSRSLRIGEARDSIGAAPDLSAVILADVEPQRRRQATSHALGLAFSRIGLALAGLAYVGWAIVLLGRTGQIPLEDEQLSGLLVDAAAVRLALAFGLFFAAWRPKATSGLLPVYGALWAFTFGFATREVVLGLVSPQDAFGLVLLLASVVVMLSAWLHCVGFSAIGRAWRALTAQPNR</sequence>
<dbReference type="EMBL" id="VOHM01000024">
    <property type="protein sequence ID" value="TWT22928.1"/>
    <property type="molecule type" value="Genomic_DNA"/>
</dbReference>
<feature type="transmembrane region" description="Helical" evidence="1">
    <location>
        <begin position="184"/>
        <end position="205"/>
    </location>
</feature>
<evidence type="ECO:0000313" key="3">
    <source>
        <dbReference type="EMBL" id="TWT22928.1"/>
    </source>
</evidence>
<comment type="caution">
    <text evidence="3">The sequence shown here is derived from an EMBL/GenBank/DDBJ whole genome shotgun (WGS) entry which is preliminary data.</text>
</comment>